<organism evidence="2 3">
    <name type="scientific">Schizopora paradoxa</name>
    <dbReference type="NCBI Taxonomy" id="27342"/>
    <lineage>
        <taxon>Eukaryota</taxon>
        <taxon>Fungi</taxon>
        <taxon>Dikarya</taxon>
        <taxon>Basidiomycota</taxon>
        <taxon>Agaricomycotina</taxon>
        <taxon>Agaricomycetes</taxon>
        <taxon>Hymenochaetales</taxon>
        <taxon>Schizoporaceae</taxon>
        <taxon>Schizopora</taxon>
    </lineage>
</organism>
<feature type="region of interest" description="Disordered" evidence="1">
    <location>
        <begin position="1"/>
        <end position="149"/>
    </location>
</feature>
<sequence>MASSRRQQPPQLQLAFSTPPHQSFKRSFQQFGLDVDSPQSAGGSSSDATSQANNNFAASASSSSDGNERNKRARSEARSVEYGGETSGPSSAVEDERYRPMIPEFTEDTMEGIEVGSSGSSSTLASGSSSSANVSTVNSSMNSSFESNSLFAPRPFEETAREAVMEPQGVPVNGRTDRRRLLDLPSFRARSVQRLRERPPTLPAFEDTSRPLLHPALRARPSSPVMTAPTTHSSTAARSVSGPSAPPSDAPYGSWTSNAFERARAFHESLEPLRRAPDNISSLPSASRMQQQQSQTGPRPRVRELHPDQLPRFDDGADSDGEDLDLPPVFNDYGGRERLLSVGNPVIPMIPTSPDVELSAFSVAPLESASRPGPGTASSMLRRRLETASQQAEHGSPPRRLPRLQQTRAPSFSSQSSTQQAPALYPSSTWSRDVLQGSQESSVVPTLNALHDNVSSLMDEINSPSNPRMDQRGQQRLDSLSAQQDSSYFRAIQGQQDSMADLDFRSDPTLRQVRRRPRTLLNRSSSPPPPRPTSSTTTTQSQSQNEPAAALRRLLQNVRATTPPLPEPPRFESLFSSGGVQRERVLPPPITTSGSGRQSSVRPASAALATSDADREMFSRYAALQSGLVADAATRSRAASASSSAVRNSTEMRSSSRMLRRPSLLNPARERESASMRNLPDLFSVYDEGVEREADHLARLSTLPGIRSPGGIFMCLSVRDLINGSFIVDSHSPTFEEELVPWGRALRNENTNNSMSEGETPPALLFSKSRN</sequence>
<feature type="compositionally biased region" description="Basic and acidic residues" evidence="1">
    <location>
        <begin position="66"/>
        <end position="79"/>
    </location>
</feature>
<feature type="compositionally biased region" description="Low complexity" evidence="1">
    <location>
        <begin position="117"/>
        <end position="149"/>
    </location>
</feature>
<feature type="region of interest" description="Disordered" evidence="1">
    <location>
        <begin position="560"/>
        <end position="605"/>
    </location>
</feature>
<feature type="region of interest" description="Disordered" evidence="1">
    <location>
        <begin position="269"/>
        <end position="330"/>
    </location>
</feature>
<feature type="compositionally biased region" description="Polar residues" evidence="1">
    <location>
        <begin position="591"/>
        <end position="602"/>
    </location>
</feature>
<proteinExistence type="predicted"/>
<keyword evidence="3" id="KW-1185">Reference proteome</keyword>
<dbReference type="EMBL" id="KQ086053">
    <property type="protein sequence ID" value="KLO09519.1"/>
    <property type="molecule type" value="Genomic_DNA"/>
</dbReference>
<dbReference type="AlphaFoldDB" id="A0A0H2RCK5"/>
<dbReference type="InParanoid" id="A0A0H2RCK5"/>
<name>A0A0H2RCK5_9AGAM</name>
<feature type="compositionally biased region" description="Polar residues" evidence="1">
    <location>
        <begin position="37"/>
        <end position="47"/>
    </location>
</feature>
<feature type="region of interest" description="Disordered" evidence="1">
    <location>
        <begin position="749"/>
        <end position="771"/>
    </location>
</feature>
<feature type="compositionally biased region" description="Polar residues" evidence="1">
    <location>
        <begin position="1"/>
        <end position="30"/>
    </location>
</feature>
<feature type="compositionally biased region" description="Polar residues" evidence="1">
    <location>
        <begin position="224"/>
        <end position="242"/>
    </location>
</feature>
<feature type="region of interest" description="Disordered" evidence="1">
    <location>
        <begin position="192"/>
        <end position="253"/>
    </location>
</feature>
<feature type="region of interest" description="Disordered" evidence="1">
    <location>
        <begin position="457"/>
        <end position="482"/>
    </location>
</feature>
<accession>A0A0H2RCK5</accession>
<evidence type="ECO:0000313" key="3">
    <source>
        <dbReference type="Proteomes" id="UP000053477"/>
    </source>
</evidence>
<feature type="region of interest" description="Disordered" evidence="1">
    <location>
        <begin position="635"/>
        <end position="673"/>
    </location>
</feature>
<feature type="compositionally biased region" description="Low complexity" evidence="1">
    <location>
        <begin position="533"/>
        <end position="544"/>
    </location>
</feature>
<feature type="region of interest" description="Disordered" evidence="1">
    <location>
        <begin position="384"/>
        <end position="425"/>
    </location>
</feature>
<reference evidence="2 3" key="1">
    <citation type="submission" date="2015-04" db="EMBL/GenBank/DDBJ databases">
        <title>Complete genome sequence of Schizopora paradoxa KUC8140, a cosmopolitan wood degrader in East Asia.</title>
        <authorList>
            <consortium name="DOE Joint Genome Institute"/>
            <person name="Min B."/>
            <person name="Park H."/>
            <person name="Jang Y."/>
            <person name="Kim J.-J."/>
            <person name="Kim K.H."/>
            <person name="Pangilinan J."/>
            <person name="Lipzen A."/>
            <person name="Riley R."/>
            <person name="Grigoriev I.V."/>
            <person name="Spatafora J.W."/>
            <person name="Choi I.-G."/>
        </authorList>
    </citation>
    <scope>NUCLEOTIDE SEQUENCE [LARGE SCALE GENOMIC DNA]</scope>
    <source>
        <strain evidence="2 3">KUC8140</strain>
    </source>
</reference>
<feature type="compositionally biased region" description="Low complexity" evidence="1">
    <location>
        <begin position="635"/>
        <end position="665"/>
    </location>
</feature>
<dbReference type="Proteomes" id="UP000053477">
    <property type="component" value="Unassembled WGS sequence"/>
</dbReference>
<feature type="compositionally biased region" description="Polar residues" evidence="1">
    <location>
        <begin position="407"/>
        <end position="425"/>
    </location>
</feature>
<protein>
    <submittedName>
        <fullName evidence="2">Uncharacterized protein</fullName>
    </submittedName>
</protein>
<evidence type="ECO:0000313" key="2">
    <source>
        <dbReference type="EMBL" id="KLO09519.1"/>
    </source>
</evidence>
<feature type="compositionally biased region" description="Polar residues" evidence="1">
    <location>
        <begin position="279"/>
        <end position="297"/>
    </location>
</feature>
<feature type="compositionally biased region" description="Low complexity" evidence="1">
    <location>
        <begin position="48"/>
        <end position="65"/>
    </location>
</feature>
<gene>
    <name evidence="2" type="ORF">SCHPADRAFT_561913</name>
</gene>
<feature type="compositionally biased region" description="Basic and acidic residues" evidence="1">
    <location>
        <begin position="301"/>
        <end position="315"/>
    </location>
</feature>
<feature type="region of interest" description="Disordered" evidence="1">
    <location>
        <begin position="499"/>
        <end position="547"/>
    </location>
</feature>
<feature type="compositionally biased region" description="Acidic residues" evidence="1">
    <location>
        <begin position="316"/>
        <end position="325"/>
    </location>
</feature>
<evidence type="ECO:0000256" key="1">
    <source>
        <dbReference type="SAM" id="MobiDB-lite"/>
    </source>
</evidence>